<keyword evidence="2" id="KW-0732">Signal</keyword>
<feature type="signal peptide" evidence="2">
    <location>
        <begin position="1"/>
        <end position="23"/>
    </location>
</feature>
<accession>A0ABT0E872</accession>
<comment type="caution">
    <text evidence="3">The sequence shown here is derived from an EMBL/GenBank/DDBJ whole genome shotgun (WGS) entry which is preliminary data.</text>
</comment>
<evidence type="ECO:0008006" key="5">
    <source>
        <dbReference type="Google" id="ProtNLM"/>
    </source>
</evidence>
<feature type="coiled-coil region" evidence="1">
    <location>
        <begin position="72"/>
        <end position="99"/>
    </location>
</feature>
<evidence type="ECO:0000256" key="1">
    <source>
        <dbReference type="SAM" id="Coils"/>
    </source>
</evidence>
<dbReference type="Pfam" id="PF20531">
    <property type="entry name" value="DUF6746"/>
    <property type="match status" value="1"/>
</dbReference>
<dbReference type="InterPro" id="IPR046634">
    <property type="entry name" value="DUF6746"/>
</dbReference>
<feature type="chain" id="PRO_5045207995" description="Cytochrome b562" evidence="2">
    <location>
        <begin position="24"/>
        <end position="124"/>
    </location>
</feature>
<proteinExistence type="predicted"/>
<protein>
    <recommendedName>
        <fullName evidence="5">Cytochrome b562</fullName>
    </recommendedName>
</protein>
<dbReference type="EMBL" id="JALKII010000006">
    <property type="protein sequence ID" value="MCK0538016.1"/>
    <property type="molecule type" value="Genomic_DNA"/>
</dbReference>
<evidence type="ECO:0000313" key="4">
    <source>
        <dbReference type="Proteomes" id="UP001165524"/>
    </source>
</evidence>
<name>A0ABT0E872_9GAMM</name>
<dbReference type="RefSeq" id="WP_246952215.1">
    <property type="nucleotide sequence ID" value="NZ_JALKII010000006.1"/>
</dbReference>
<gene>
    <name evidence="3" type="ORF">MU846_09865</name>
</gene>
<dbReference type="Proteomes" id="UP001165524">
    <property type="component" value="Unassembled WGS sequence"/>
</dbReference>
<keyword evidence="1" id="KW-0175">Coiled coil</keyword>
<organism evidence="3 4">
    <name type="scientific">Alcanivorax quisquiliarum</name>
    <dbReference type="NCBI Taxonomy" id="2933565"/>
    <lineage>
        <taxon>Bacteria</taxon>
        <taxon>Pseudomonadati</taxon>
        <taxon>Pseudomonadota</taxon>
        <taxon>Gammaproteobacteria</taxon>
        <taxon>Oceanospirillales</taxon>
        <taxon>Alcanivoracaceae</taxon>
        <taxon>Alcanivorax</taxon>
    </lineage>
</organism>
<sequence length="124" mass="13373">MSRHLIAGVFSLLLVAGAPLAQADRVAHFKGEAAPTLDIALSNLAEHNPRLAELIQQETLDPQSMHAVHQLTYTLENALETLRNELEAAAEALEAVHVASETSDPATVRSAGQQYLDTLKQVAR</sequence>
<evidence type="ECO:0000313" key="3">
    <source>
        <dbReference type="EMBL" id="MCK0538016.1"/>
    </source>
</evidence>
<keyword evidence="4" id="KW-1185">Reference proteome</keyword>
<reference evidence="3" key="1">
    <citation type="submission" date="2022-04" db="EMBL/GenBank/DDBJ databases">
        <title>Alcanivorax sp. CY1518 draft genome sequence.</title>
        <authorList>
            <person name="Zhao G."/>
            <person name="An M."/>
        </authorList>
    </citation>
    <scope>NUCLEOTIDE SEQUENCE</scope>
    <source>
        <strain evidence="3">CY1518</strain>
    </source>
</reference>
<evidence type="ECO:0000256" key="2">
    <source>
        <dbReference type="SAM" id="SignalP"/>
    </source>
</evidence>